<keyword evidence="2" id="KW-0378">Hydrolase</keyword>
<accession>A0A6S6Y5S7</accession>
<dbReference type="AlphaFoldDB" id="A0A6S6Y5S7"/>
<dbReference type="SUPFAM" id="SSF51556">
    <property type="entry name" value="Metallo-dependent hydrolases"/>
    <property type="match status" value="1"/>
</dbReference>
<dbReference type="InterPro" id="IPR032466">
    <property type="entry name" value="Metal_Hydrolase"/>
</dbReference>
<dbReference type="PANTHER" id="PTHR42889:SF1">
    <property type="entry name" value="BLR3681 PROTEIN"/>
    <property type="match status" value="1"/>
</dbReference>
<dbReference type="PANTHER" id="PTHR42889">
    <property type="entry name" value="BLR3681 PROTEIN"/>
    <property type="match status" value="1"/>
</dbReference>
<dbReference type="GO" id="GO:0016787">
    <property type="term" value="F:hydrolase activity"/>
    <property type="evidence" value="ECO:0007669"/>
    <property type="project" value="UniProtKB-KW"/>
</dbReference>
<dbReference type="Proteomes" id="UP000515733">
    <property type="component" value="Chromosome"/>
</dbReference>
<dbReference type="Pfam" id="PF04909">
    <property type="entry name" value="Amidohydro_2"/>
    <property type="match status" value="1"/>
</dbReference>
<evidence type="ECO:0000313" key="2">
    <source>
        <dbReference type="EMBL" id="CAB1370830.1"/>
    </source>
</evidence>
<reference evidence="2 3" key="1">
    <citation type="submission" date="2020-03" db="EMBL/GenBank/DDBJ databases">
        <authorList>
            <consortium name="Genoscope - CEA"/>
            <person name="William W."/>
        </authorList>
    </citation>
    <scope>NUCLEOTIDE SEQUENCE [LARGE SCALE GENOMIC DNA]</scope>
    <source>
        <strain evidence="3">DSM 16959</strain>
    </source>
</reference>
<organism evidence="2 3">
    <name type="scientific">Denitratisoma oestradiolicum</name>
    <dbReference type="NCBI Taxonomy" id="311182"/>
    <lineage>
        <taxon>Bacteria</taxon>
        <taxon>Pseudomonadati</taxon>
        <taxon>Pseudomonadota</taxon>
        <taxon>Betaproteobacteria</taxon>
        <taxon>Nitrosomonadales</taxon>
        <taxon>Sterolibacteriaceae</taxon>
        <taxon>Denitratisoma</taxon>
    </lineage>
</organism>
<dbReference type="KEGG" id="doe:DENOEST_3676"/>
<proteinExistence type="predicted"/>
<dbReference type="EMBL" id="LR778301">
    <property type="protein sequence ID" value="CAB1370830.1"/>
    <property type="molecule type" value="Genomic_DNA"/>
</dbReference>
<dbReference type="CDD" id="cd01292">
    <property type="entry name" value="metallo-dependent_hydrolases"/>
    <property type="match status" value="1"/>
</dbReference>
<gene>
    <name evidence="2" type="ORF">DENOEST_3676</name>
</gene>
<feature type="domain" description="Amidohydrolase-related" evidence="1">
    <location>
        <begin position="113"/>
        <end position="313"/>
    </location>
</feature>
<evidence type="ECO:0000259" key="1">
    <source>
        <dbReference type="Pfam" id="PF04909"/>
    </source>
</evidence>
<name>A0A6S6Y5S7_9PROT</name>
<dbReference type="InterPro" id="IPR006680">
    <property type="entry name" value="Amidohydro-rel"/>
</dbReference>
<evidence type="ECO:0000313" key="3">
    <source>
        <dbReference type="Proteomes" id="UP000515733"/>
    </source>
</evidence>
<dbReference type="Gene3D" id="3.20.20.140">
    <property type="entry name" value="Metal-dependent hydrolases"/>
    <property type="match status" value="1"/>
</dbReference>
<keyword evidence="3" id="KW-1185">Reference proteome</keyword>
<sequence length="325" mass="36913">MSRPDYFVAMTEFHFMNPQTMSEIGYYPGMTQWHDSCGGVLTAWAGRDLDSEWPEPVASALIQYMDQTSVDVAFCLREPMMDITGGVVSMSTNGFMLQQIEPYPDRMYLEANVGPVMRRGIEHANWELEYLVKERGAKLCKVYTPEDIGPLNDRRMWPFYEKACELGVPLTMHTGAAYVCPQPGAHCEVRQLDDIMLAFPELKVIAYHAGWPYSEELIGLCGKHKNLYMSLSGIIGWFQRAPYRGYHTIGTAMQWMSSEKIVLGFDLPFDDLSRVVNYIADLEMPEELQKNWGFAPLTEKDKANILGLNLARLTGIAPTKRVPKK</sequence>
<protein>
    <submittedName>
        <fullName evidence="2">Amidohydrolase 2</fullName>
    </submittedName>
</protein>